<dbReference type="EMBL" id="UINC01025489">
    <property type="protein sequence ID" value="SVB01150.1"/>
    <property type="molecule type" value="Genomic_DNA"/>
</dbReference>
<accession>A0A382AHV3</accession>
<organism evidence="2">
    <name type="scientific">marine metagenome</name>
    <dbReference type="NCBI Taxonomy" id="408172"/>
    <lineage>
        <taxon>unclassified sequences</taxon>
        <taxon>metagenomes</taxon>
        <taxon>ecological metagenomes</taxon>
    </lineage>
</organism>
<evidence type="ECO:0000313" key="2">
    <source>
        <dbReference type="EMBL" id="SVB01150.1"/>
    </source>
</evidence>
<dbReference type="InterPro" id="IPR052739">
    <property type="entry name" value="FAAH2"/>
</dbReference>
<dbReference type="PANTHER" id="PTHR43372">
    <property type="entry name" value="FATTY-ACID AMIDE HYDROLASE"/>
    <property type="match status" value="1"/>
</dbReference>
<dbReference type="Gene3D" id="3.90.1300.10">
    <property type="entry name" value="Amidase signature (AS) domain"/>
    <property type="match status" value="1"/>
</dbReference>
<protein>
    <recommendedName>
        <fullName evidence="1">Amidase domain-containing protein</fullName>
    </recommendedName>
</protein>
<dbReference type="InterPro" id="IPR023631">
    <property type="entry name" value="Amidase_dom"/>
</dbReference>
<evidence type="ECO:0000259" key="1">
    <source>
        <dbReference type="Pfam" id="PF01425"/>
    </source>
</evidence>
<dbReference type="SUPFAM" id="SSF75304">
    <property type="entry name" value="Amidase signature (AS) enzymes"/>
    <property type="match status" value="1"/>
</dbReference>
<dbReference type="PANTHER" id="PTHR43372:SF4">
    <property type="entry name" value="FATTY-ACID AMIDE HYDROLASE 2"/>
    <property type="match status" value="1"/>
</dbReference>
<dbReference type="Pfam" id="PF01425">
    <property type="entry name" value="Amidase"/>
    <property type="match status" value="1"/>
</dbReference>
<proteinExistence type="predicted"/>
<dbReference type="InterPro" id="IPR036928">
    <property type="entry name" value="AS_sf"/>
</dbReference>
<dbReference type="PIRSF" id="PIRSF001221">
    <property type="entry name" value="Amidase_fungi"/>
    <property type="match status" value="1"/>
</dbReference>
<dbReference type="AlphaFoldDB" id="A0A382AHV3"/>
<reference evidence="2" key="1">
    <citation type="submission" date="2018-05" db="EMBL/GenBank/DDBJ databases">
        <authorList>
            <person name="Lanie J.A."/>
            <person name="Ng W.-L."/>
            <person name="Kazmierczak K.M."/>
            <person name="Andrzejewski T.M."/>
            <person name="Davidsen T.M."/>
            <person name="Wayne K.J."/>
            <person name="Tettelin H."/>
            <person name="Glass J.I."/>
            <person name="Rusch D."/>
            <person name="Podicherti R."/>
            <person name="Tsui H.-C.T."/>
            <person name="Winkler M.E."/>
        </authorList>
    </citation>
    <scope>NUCLEOTIDE SEQUENCE</scope>
</reference>
<feature type="domain" description="Amidase" evidence="1">
    <location>
        <begin position="52"/>
        <end position="469"/>
    </location>
</feature>
<sequence length="490" mass="53434">MFLENEEMIYRREASDTMRNIKVRSSTMNDLIYRSATTIASEIRQKNISCLEVIEMHLKRIEVVNPALNAVVQLCSERALAEAKAADVKISKKENVGPLHGVPMTLKDSLDTAEVVSTGGTKGRLNFIPANDSTVTSRLRKAGAILLGKTNTPEFTLAGETDNLVYGRTNNPYNLTRIPGGSSGGAAAIIASGGSPLDIGSDTGGSIRMPSHFCGITGIKPNSGRIPRTGHIVNHAMGAVDSLTQNGPMARYVEDLILTLPILCGPDWIDPAIIEMPLRDPHKVKIGNLRVAFYTDNGIHEPSQEIQDTVRSAAKGLGDLGATVEEDRPNALEMIPEINNALNGGDGREWVKRLMESANTKEISPFLQKRINSAKPISTAEYTANLERLDQYRSRMLSFMKHYDAIISPTAPFTATDHGETFSNKNKNAFAYTSAYNMTGWPGTVVRYGTSEENLPIGVQIVSRPWREDVSLAIALELEKVSGGWKDPNI</sequence>
<gene>
    <name evidence="2" type="ORF">METZ01_LOCUS154004</name>
</gene>
<name>A0A382AHV3_9ZZZZ</name>
<dbReference type="GO" id="GO:0012505">
    <property type="term" value="C:endomembrane system"/>
    <property type="evidence" value="ECO:0007669"/>
    <property type="project" value="TreeGrafter"/>
</dbReference>